<evidence type="ECO:0000256" key="1">
    <source>
        <dbReference type="ARBA" id="ARBA00004496"/>
    </source>
</evidence>
<evidence type="ECO:0000256" key="10">
    <source>
        <dbReference type="ARBA" id="ARBA00022840"/>
    </source>
</evidence>
<dbReference type="InterPro" id="IPR050156">
    <property type="entry name" value="TC-AMP_synthase_SUA5"/>
</dbReference>
<dbReference type="InterPro" id="IPR006070">
    <property type="entry name" value="Sua5-like_dom"/>
</dbReference>
<dbReference type="InterPro" id="IPR010923">
    <property type="entry name" value="T(6)A37_SUA5"/>
</dbReference>
<evidence type="ECO:0000313" key="17">
    <source>
        <dbReference type="Proteomes" id="UP000237662"/>
    </source>
</evidence>
<feature type="binding site" evidence="14">
    <location>
        <position position="110"/>
    </location>
    <ligand>
        <name>ATP</name>
        <dbReference type="ChEBI" id="CHEBI:30616"/>
    </ligand>
</feature>
<evidence type="ECO:0000256" key="9">
    <source>
        <dbReference type="ARBA" id="ARBA00022741"/>
    </source>
</evidence>
<feature type="binding site" evidence="14">
    <location>
        <position position="144"/>
    </location>
    <ligand>
        <name>ATP</name>
        <dbReference type="ChEBI" id="CHEBI:30616"/>
    </ligand>
</feature>
<keyword evidence="6 13" id="KW-0808">Transferase</keyword>
<dbReference type="AlphaFoldDB" id="A0A2S6I3Z3"/>
<feature type="binding site" evidence="14">
    <location>
        <position position="114"/>
    </location>
    <ligand>
        <name>L-threonine</name>
        <dbReference type="ChEBI" id="CHEBI:57926"/>
    </ligand>
</feature>
<evidence type="ECO:0000256" key="6">
    <source>
        <dbReference type="ARBA" id="ARBA00022679"/>
    </source>
</evidence>
<dbReference type="PANTHER" id="PTHR17490">
    <property type="entry name" value="SUA5"/>
    <property type="match status" value="1"/>
</dbReference>
<evidence type="ECO:0000256" key="13">
    <source>
        <dbReference type="PIRNR" id="PIRNR004930"/>
    </source>
</evidence>
<comment type="subcellular location">
    <subcellularLocation>
        <location evidence="1 13">Cytoplasm</location>
    </subcellularLocation>
</comment>
<dbReference type="PIRSF" id="PIRSF004930">
    <property type="entry name" value="Tln_factor_SUA5"/>
    <property type="match status" value="1"/>
</dbReference>
<feature type="binding site" evidence="14">
    <location>
        <position position="28"/>
    </location>
    <ligand>
        <name>L-threonine</name>
        <dbReference type="ChEBI" id="CHEBI:57926"/>
    </ligand>
</feature>
<evidence type="ECO:0000259" key="15">
    <source>
        <dbReference type="PROSITE" id="PS51163"/>
    </source>
</evidence>
<keyword evidence="8 13" id="KW-0548">Nucleotidyltransferase</keyword>
<evidence type="ECO:0000256" key="4">
    <source>
        <dbReference type="ARBA" id="ARBA00015492"/>
    </source>
</evidence>
<feature type="binding site" evidence="14">
    <location>
        <position position="189"/>
    </location>
    <ligand>
        <name>ATP</name>
        <dbReference type="ChEBI" id="CHEBI:30616"/>
    </ligand>
</feature>
<keyword evidence="17" id="KW-1185">Reference proteome</keyword>
<feature type="binding site" evidence="14">
    <location>
        <position position="226"/>
    </location>
    <ligand>
        <name>ATP</name>
        <dbReference type="ChEBI" id="CHEBI:30616"/>
    </ligand>
</feature>
<evidence type="ECO:0000256" key="3">
    <source>
        <dbReference type="ARBA" id="ARBA00012584"/>
    </source>
</evidence>
<sequence length="314" mass="33463">MQAIIGTDPAEAARRLAAGELVALPTETVYGLGGNALDQTAVANIFQAKNRPRFDPLILHQSDADRILRYARHVPAAARLLADACWPGPLTLVLERVKTIPDLVTSGLDTVALRVPDHPLTREVLGRLDFPVAAPSANPFGYVSPVTATHVADQLGERVDYILDGGPCAVGLESTIVTFAPDGTPVVLRKGGTPVEALEALLQRPVTVRTHGSSRPEAPGMLLRHYAPGLSLLLVESSPGPGTPERAVVRFGEAAKNAYEYSLSESGNLEEAAHRLFHTLRQLDAAGFGEAVVQTVPERGLGLAINDRLRRAAR</sequence>
<dbReference type="Gene3D" id="3.90.870.10">
    <property type="entry name" value="DHBP synthase"/>
    <property type="match status" value="1"/>
</dbReference>
<dbReference type="EC" id="2.7.7.87" evidence="3 13"/>
<dbReference type="InterPro" id="IPR017945">
    <property type="entry name" value="DHBP_synth_RibB-like_a/b_dom"/>
</dbReference>
<evidence type="ECO:0000256" key="2">
    <source>
        <dbReference type="ARBA" id="ARBA00007663"/>
    </source>
</evidence>
<reference evidence="16 17" key="1">
    <citation type="submission" date="2018-02" db="EMBL/GenBank/DDBJ databases">
        <title>Genomic Encyclopedia of Archaeal and Bacterial Type Strains, Phase II (KMG-II): from individual species to whole genera.</title>
        <authorList>
            <person name="Goeker M."/>
        </authorList>
    </citation>
    <scope>NUCLEOTIDE SEQUENCE [LARGE SCALE GENOMIC DNA]</scope>
    <source>
        <strain evidence="16 17">DSM 29526</strain>
    </source>
</reference>
<dbReference type="GO" id="GO:0008033">
    <property type="term" value="P:tRNA processing"/>
    <property type="evidence" value="ECO:0007669"/>
    <property type="project" value="UniProtKB-KW"/>
</dbReference>
<dbReference type="Proteomes" id="UP000237662">
    <property type="component" value="Unassembled WGS sequence"/>
</dbReference>
<dbReference type="Pfam" id="PF01300">
    <property type="entry name" value="Sua5_yciO_yrdC"/>
    <property type="match status" value="1"/>
</dbReference>
<dbReference type="Pfam" id="PF03481">
    <property type="entry name" value="Sua5_C"/>
    <property type="match status" value="1"/>
</dbReference>
<keyword evidence="5 13" id="KW-0963">Cytoplasm</keyword>
<keyword evidence="7 13" id="KW-0819">tRNA processing</keyword>
<evidence type="ECO:0000256" key="12">
    <source>
        <dbReference type="ARBA" id="ARBA00048366"/>
    </source>
</evidence>
<dbReference type="PROSITE" id="PS51163">
    <property type="entry name" value="YRDC"/>
    <property type="match status" value="1"/>
</dbReference>
<evidence type="ECO:0000256" key="8">
    <source>
        <dbReference type="ARBA" id="ARBA00022695"/>
    </source>
</evidence>
<evidence type="ECO:0000256" key="14">
    <source>
        <dbReference type="PIRSR" id="PIRSR004930-1"/>
    </source>
</evidence>
<evidence type="ECO:0000256" key="5">
    <source>
        <dbReference type="ARBA" id="ARBA00022490"/>
    </source>
</evidence>
<comment type="similarity">
    <text evidence="2 13">Belongs to the SUA5 family.</text>
</comment>
<dbReference type="InterPro" id="IPR005145">
    <property type="entry name" value="Sua5_C"/>
</dbReference>
<dbReference type="EMBL" id="PTJC01000006">
    <property type="protein sequence ID" value="PPK85779.1"/>
    <property type="molecule type" value="Genomic_DNA"/>
</dbReference>
<dbReference type="Gene3D" id="3.40.50.11030">
    <property type="entry name" value="Threonylcarbamoyl-AMP synthase, C-terminal domain"/>
    <property type="match status" value="1"/>
</dbReference>
<feature type="domain" description="YrdC-like" evidence="15">
    <location>
        <begin position="6"/>
        <end position="193"/>
    </location>
</feature>
<dbReference type="GO" id="GO:0000049">
    <property type="term" value="F:tRNA binding"/>
    <property type="evidence" value="ECO:0007669"/>
    <property type="project" value="TreeGrafter"/>
</dbReference>
<dbReference type="InterPro" id="IPR038385">
    <property type="entry name" value="Sua5/YwlC_C"/>
</dbReference>
<dbReference type="GO" id="GO:0061710">
    <property type="term" value="F:L-threonylcarbamoyladenylate synthase"/>
    <property type="evidence" value="ECO:0007669"/>
    <property type="project" value="UniProtKB-EC"/>
</dbReference>
<comment type="caution">
    <text evidence="16">The sequence shown here is derived from an EMBL/GenBank/DDBJ whole genome shotgun (WGS) entry which is preliminary data.</text>
</comment>
<feature type="binding site" evidence="14">
    <location>
        <position position="174"/>
    </location>
    <ligand>
        <name>L-threonine</name>
        <dbReference type="ChEBI" id="CHEBI:57926"/>
    </ligand>
</feature>
<feature type="binding site" evidence="14">
    <location>
        <position position="60"/>
    </location>
    <ligand>
        <name>L-threonine</name>
        <dbReference type="ChEBI" id="CHEBI:57926"/>
    </ligand>
</feature>
<dbReference type="GO" id="GO:0006450">
    <property type="term" value="P:regulation of translational fidelity"/>
    <property type="evidence" value="ECO:0007669"/>
    <property type="project" value="TreeGrafter"/>
</dbReference>
<evidence type="ECO:0000256" key="11">
    <source>
        <dbReference type="ARBA" id="ARBA00029774"/>
    </source>
</evidence>
<keyword evidence="9 13" id="KW-0547">Nucleotide-binding</keyword>
<comment type="function">
    <text evidence="13">Required for the formation of a threonylcarbamoyl group on adenosine at position 37 (t(6)A37) in tRNAs that read codons beginning with adenine.</text>
</comment>
<proteinExistence type="inferred from homology"/>
<comment type="catalytic activity">
    <reaction evidence="12 13">
        <text>L-threonine + hydrogencarbonate + ATP = L-threonylcarbamoyladenylate + diphosphate + H2O</text>
        <dbReference type="Rhea" id="RHEA:36407"/>
        <dbReference type="ChEBI" id="CHEBI:15377"/>
        <dbReference type="ChEBI" id="CHEBI:17544"/>
        <dbReference type="ChEBI" id="CHEBI:30616"/>
        <dbReference type="ChEBI" id="CHEBI:33019"/>
        <dbReference type="ChEBI" id="CHEBI:57926"/>
        <dbReference type="ChEBI" id="CHEBI:73682"/>
        <dbReference type="EC" id="2.7.7.87"/>
    </reaction>
</comment>
<feature type="binding site" evidence="14">
    <location>
        <position position="51"/>
    </location>
    <ligand>
        <name>ATP</name>
        <dbReference type="ChEBI" id="CHEBI:30616"/>
    </ligand>
</feature>
<keyword evidence="10 13" id="KW-0067">ATP-binding</keyword>
<dbReference type="GO" id="GO:0003725">
    <property type="term" value="F:double-stranded RNA binding"/>
    <property type="evidence" value="ECO:0007669"/>
    <property type="project" value="UniProtKB-UniRule"/>
</dbReference>
<dbReference type="GO" id="GO:0005524">
    <property type="term" value="F:ATP binding"/>
    <property type="evidence" value="ECO:0007669"/>
    <property type="project" value="UniProtKB-UniRule"/>
</dbReference>
<feature type="binding site" evidence="14">
    <location>
        <position position="136"/>
    </location>
    <ligand>
        <name>ATP</name>
        <dbReference type="ChEBI" id="CHEBI:30616"/>
    </ligand>
</feature>
<accession>A0A2S6I3Z3</accession>
<organism evidence="16 17">
    <name type="scientific">Neolewinella xylanilytica</name>
    <dbReference type="NCBI Taxonomy" id="1514080"/>
    <lineage>
        <taxon>Bacteria</taxon>
        <taxon>Pseudomonadati</taxon>
        <taxon>Bacteroidota</taxon>
        <taxon>Saprospiria</taxon>
        <taxon>Saprospirales</taxon>
        <taxon>Lewinellaceae</taxon>
        <taxon>Neolewinella</taxon>
    </lineage>
</organism>
<gene>
    <name evidence="16" type="ORF">CLV84_2686</name>
</gene>
<dbReference type="NCBIfam" id="TIGR00057">
    <property type="entry name" value="L-threonylcarbamoyladenylate synthase"/>
    <property type="match status" value="1"/>
</dbReference>
<dbReference type="RefSeq" id="WP_245911508.1">
    <property type="nucleotide sequence ID" value="NZ_PTJC01000006.1"/>
</dbReference>
<dbReference type="SUPFAM" id="SSF55821">
    <property type="entry name" value="YrdC/RibB"/>
    <property type="match status" value="1"/>
</dbReference>
<protein>
    <recommendedName>
        <fullName evidence="4 13">Threonylcarbamoyl-AMP synthase</fullName>
        <shortName evidence="13">TC-AMP synthase</shortName>
        <ecNumber evidence="3 13">2.7.7.87</ecNumber>
    </recommendedName>
    <alternativeName>
        <fullName evidence="11 13">L-threonylcarbamoyladenylate synthase</fullName>
    </alternativeName>
</protein>
<name>A0A2S6I3Z3_9BACT</name>
<feature type="binding site" evidence="14">
    <location>
        <position position="134"/>
    </location>
    <ligand>
        <name>L-threonine</name>
        <dbReference type="ChEBI" id="CHEBI:57926"/>
    </ligand>
</feature>
<dbReference type="FunFam" id="3.90.870.10:FF:000009">
    <property type="entry name" value="Threonylcarbamoyl-AMP synthase, putative"/>
    <property type="match status" value="1"/>
</dbReference>
<evidence type="ECO:0000256" key="7">
    <source>
        <dbReference type="ARBA" id="ARBA00022694"/>
    </source>
</evidence>
<dbReference type="PANTHER" id="PTHR17490:SF16">
    <property type="entry name" value="THREONYLCARBAMOYL-AMP SYNTHASE"/>
    <property type="match status" value="1"/>
</dbReference>
<evidence type="ECO:0000313" key="16">
    <source>
        <dbReference type="EMBL" id="PPK85779.1"/>
    </source>
</evidence>
<dbReference type="GO" id="GO:0005737">
    <property type="term" value="C:cytoplasm"/>
    <property type="evidence" value="ECO:0007669"/>
    <property type="project" value="UniProtKB-SubCell"/>
</dbReference>